<dbReference type="SUPFAM" id="SSF55811">
    <property type="entry name" value="Nudix"/>
    <property type="match status" value="1"/>
</dbReference>
<dbReference type="InterPro" id="IPR000086">
    <property type="entry name" value="NUDIX_hydrolase_dom"/>
</dbReference>
<dbReference type="Pfam" id="PF00293">
    <property type="entry name" value="NUDIX"/>
    <property type="match status" value="1"/>
</dbReference>
<accession>A0ABT1V7A1</accession>
<protein>
    <submittedName>
        <fullName evidence="3">NUDIX domain-containing protein</fullName>
    </submittedName>
</protein>
<evidence type="ECO:0000313" key="4">
    <source>
        <dbReference type="Proteomes" id="UP001204746"/>
    </source>
</evidence>
<feature type="domain" description="Nudix hydrolase" evidence="2">
    <location>
        <begin position="8"/>
        <end position="88"/>
    </location>
</feature>
<dbReference type="EMBL" id="JANIAA010000032">
    <property type="protein sequence ID" value="MCQ8193191.1"/>
    <property type="molecule type" value="Genomic_DNA"/>
</dbReference>
<evidence type="ECO:0000256" key="1">
    <source>
        <dbReference type="SAM" id="MobiDB-lite"/>
    </source>
</evidence>
<feature type="region of interest" description="Disordered" evidence="1">
    <location>
        <begin position="1"/>
        <end position="30"/>
    </location>
</feature>
<keyword evidence="4" id="KW-1185">Reference proteome</keyword>
<dbReference type="RefSeq" id="WP_256654036.1">
    <property type="nucleotide sequence ID" value="NZ_JANIAA010000032.1"/>
</dbReference>
<reference evidence="3 4" key="1">
    <citation type="submission" date="2022-07" db="EMBL/GenBank/DDBJ databases">
        <authorList>
            <person name="Phongsopitanun W."/>
            <person name="Tanasupawat S."/>
        </authorList>
    </citation>
    <scope>NUCLEOTIDE SEQUENCE [LARGE SCALE GENOMIC DNA]</scope>
    <source>
        <strain evidence="3 4">RCU-064</strain>
    </source>
</reference>
<dbReference type="InterPro" id="IPR015797">
    <property type="entry name" value="NUDIX_hydrolase-like_dom_sf"/>
</dbReference>
<name>A0ABT1V7A1_9ACTN</name>
<dbReference type="Proteomes" id="UP001204746">
    <property type="component" value="Unassembled WGS sequence"/>
</dbReference>
<evidence type="ECO:0000313" key="3">
    <source>
        <dbReference type="EMBL" id="MCQ8193191.1"/>
    </source>
</evidence>
<evidence type="ECO:0000259" key="2">
    <source>
        <dbReference type="Pfam" id="PF00293"/>
    </source>
</evidence>
<sequence length="120" mass="13411">MAAPRRQPDAGEDPLGTARREAAEETGLELGQGQPRLLLTHYLLPGTRWPLGKIGFVFDGGRLSSGQLRRVRLDPAEHDLWAVHDLAQWRRLMGEGPFARLDAIERARQDRGPHYLVTGP</sequence>
<proteinExistence type="predicted"/>
<dbReference type="Gene3D" id="3.90.79.10">
    <property type="entry name" value="Nucleoside Triphosphate Pyrophosphohydrolase"/>
    <property type="match status" value="1"/>
</dbReference>
<organism evidence="3 4">
    <name type="scientific">Streptomyces rugosispiralis</name>
    <dbReference type="NCBI Taxonomy" id="2967341"/>
    <lineage>
        <taxon>Bacteria</taxon>
        <taxon>Bacillati</taxon>
        <taxon>Actinomycetota</taxon>
        <taxon>Actinomycetes</taxon>
        <taxon>Kitasatosporales</taxon>
        <taxon>Streptomycetaceae</taxon>
        <taxon>Streptomyces</taxon>
    </lineage>
</organism>
<comment type="caution">
    <text evidence="3">The sequence shown here is derived from an EMBL/GenBank/DDBJ whole genome shotgun (WGS) entry which is preliminary data.</text>
</comment>
<gene>
    <name evidence="3" type="ORF">NP777_34050</name>
</gene>